<dbReference type="Gene3D" id="3.90.400.10">
    <property type="entry name" value="Oligo-1,6-glucosidase, Domain 2"/>
    <property type="match status" value="1"/>
</dbReference>
<dbReference type="SUPFAM" id="SSF51445">
    <property type="entry name" value="(Trans)glycosidases"/>
    <property type="match status" value="1"/>
</dbReference>
<name>A0A814QJB7_9BILA</name>
<dbReference type="InterPro" id="IPR013780">
    <property type="entry name" value="Glyco_hydro_b"/>
</dbReference>
<organism evidence="2 3">
    <name type="scientific">Adineta steineri</name>
    <dbReference type="NCBI Taxonomy" id="433720"/>
    <lineage>
        <taxon>Eukaryota</taxon>
        <taxon>Metazoa</taxon>
        <taxon>Spiralia</taxon>
        <taxon>Gnathifera</taxon>
        <taxon>Rotifera</taxon>
        <taxon>Eurotatoria</taxon>
        <taxon>Bdelloidea</taxon>
        <taxon>Adinetida</taxon>
        <taxon>Adinetidae</taxon>
        <taxon>Adineta</taxon>
    </lineage>
</organism>
<dbReference type="AlphaFoldDB" id="A0A814QJB7"/>
<comment type="caution">
    <text evidence="2">The sequence shown here is derived from an EMBL/GenBank/DDBJ whole genome shotgun (WGS) entry which is preliminary data.</text>
</comment>
<dbReference type="GO" id="GO:0005975">
    <property type="term" value="P:carbohydrate metabolic process"/>
    <property type="evidence" value="ECO:0007669"/>
    <property type="project" value="InterPro"/>
</dbReference>
<evidence type="ECO:0000259" key="1">
    <source>
        <dbReference type="SMART" id="SM00642"/>
    </source>
</evidence>
<dbReference type="Gene3D" id="2.60.40.1180">
    <property type="entry name" value="Golgi alpha-mannosidase II"/>
    <property type="match status" value="1"/>
</dbReference>
<dbReference type="PANTHER" id="PTHR10357:SF179">
    <property type="entry name" value="NEUTRAL AND BASIC AMINO ACID TRANSPORT PROTEIN RBAT"/>
    <property type="match status" value="1"/>
</dbReference>
<protein>
    <recommendedName>
        <fullName evidence="1">Glycosyl hydrolase family 13 catalytic domain-containing protein</fullName>
    </recommendedName>
</protein>
<dbReference type="InterPro" id="IPR006047">
    <property type="entry name" value="GH13_cat_dom"/>
</dbReference>
<accession>A0A814QJB7</accession>
<dbReference type="Proteomes" id="UP000663860">
    <property type="component" value="Unassembled WGS sequence"/>
</dbReference>
<gene>
    <name evidence="2" type="ORF">IZO911_LOCUS24121</name>
</gene>
<dbReference type="Gene3D" id="3.20.20.80">
    <property type="entry name" value="Glycosidases"/>
    <property type="match status" value="1"/>
</dbReference>
<feature type="domain" description="Glycosyl hydrolase family 13 catalytic" evidence="1">
    <location>
        <begin position="155"/>
        <end position="557"/>
    </location>
</feature>
<dbReference type="InterPro" id="IPR017853">
    <property type="entry name" value="GH"/>
</dbReference>
<evidence type="ECO:0000313" key="3">
    <source>
        <dbReference type="Proteomes" id="UP000663860"/>
    </source>
</evidence>
<sequence>MSSISRELFCLLAPLESLRSSDIKGITSIEELKKAKLDDHLTQFCIGEYKPAIITDNLFSFFRFTDKQAYLIIVDKQSDSNSELRRYNFYGLLDTYGKGKIVASCTTLSTEKIKKSINLTNVIITQGQAFILELCQFHTDYDDSQDWWMRDPIYEIILSSYQDSNNDGIGDIQGLRQRLDYIQSLGMKTIWLTPIYPSPWKDYGYDISNFCDIDSRFGTLDDFRELIKDLHSRHMRIIIDFVPNHTANTHPWFQAALRNDPNYIDYYIWHEGKNNGKDLPTNWVGASGQHMWTYSPERKMYYLHQFLDSQPDLNFRNEKVMEEMKKILRFWLDMGVDGFRADAVRHLIENDQFRDEPLSKNAKDSDPEVMYDAYEHTETADQPGSYVLVRRWRKFFDEYAYENNHDYIFLATEAYAQDIKKVMEHFALNREELGSDVSINFLITYYLDKEDDEKHGLALDKQLSEWHSNLPDHAWSNWCLGSHDSRRIASRLPQKELIDGFYMLLLLQSGTALVYYGDEIGMFDRPFKLEHREEFLDITAFNYGDKHAEEKTRDCQRTPMQWTDQLPYAGFTSGTSKPYLPLSDTWHEVNVEQQEKAARSHLKLFQQLVKLRQQSPFYGGNQKKVISTKELYAFIRWLDTDIYLIVINMNKIGQNPVTTDFMKLLKYKDKELLGEIVAISCNVLEDSPNGKEGNQINLNKLILQSSEAVVIKLQASAHDIPFCRP</sequence>
<evidence type="ECO:0000313" key="2">
    <source>
        <dbReference type="EMBL" id="CAF1120628.1"/>
    </source>
</evidence>
<dbReference type="SMART" id="SM00642">
    <property type="entry name" value="Aamy"/>
    <property type="match status" value="1"/>
</dbReference>
<dbReference type="EMBL" id="CAJNOE010000287">
    <property type="protein sequence ID" value="CAF1120628.1"/>
    <property type="molecule type" value="Genomic_DNA"/>
</dbReference>
<dbReference type="Pfam" id="PF00128">
    <property type="entry name" value="Alpha-amylase"/>
    <property type="match status" value="1"/>
</dbReference>
<proteinExistence type="predicted"/>
<reference evidence="2" key="1">
    <citation type="submission" date="2021-02" db="EMBL/GenBank/DDBJ databases">
        <authorList>
            <person name="Nowell W R."/>
        </authorList>
    </citation>
    <scope>NUCLEOTIDE SEQUENCE</scope>
</reference>
<dbReference type="InterPro" id="IPR045857">
    <property type="entry name" value="O16G_dom_2"/>
</dbReference>
<dbReference type="PANTHER" id="PTHR10357">
    <property type="entry name" value="ALPHA-AMYLASE FAMILY MEMBER"/>
    <property type="match status" value="1"/>
</dbReference>